<feature type="compositionally biased region" description="Low complexity" evidence="1">
    <location>
        <begin position="35"/>
        <end position="57"/>
    </location>
</feature>
<dbReference type="RefSeq" id="WP_072947962.1">
    <property type="nucleotide sequence ID" value="NZ_FRCT01000001.1"/>
</dbReference>
<evidence type="ECO:0000313" key="4">
    <source>
        <dbReference type="Proteomes" id="UP000184394"/>
    </source>
</evidence>
<feature type="region of interest" description="Disordered" evidence="1">
    <location>
        <begin position="26"/>
        <end position="89"/>
    </location>
</feature>
<evidence type="ECO:0000313" key="3">
    <source>
        <dbReference type="EMBL" id="SHM15040.1"/>
    </source>
</evidence>
<dbReference type="PROSITE" id="PS51257">
    <property type="entry name" value="PROKAR_LIPOPROTEIN"/>
    <property type="match status" value="1"/>
</dbReference>
<evidence type="ECO:0000256" key="1">
    <source>
        <dbReference type="SAM" id="MobiDB-lite"/>
    </source>
</evidence>
<accession>A0A1M7GFJ5</accession>
<dbReference type="OrthoDB" id="1822604at2"/>
<reference evidence="3 4" key="1">
    <citation type="submission" date="2016-11" db="EMBL/GenBank/DDBJ databases">
        <authorList>
            <person name="Jaros S."/>
            <person name="Januszkiewicz K."/>
            <person name="Wedrychowicz H."/>
        </authorList>
    </citation>
    <scope>NUCLEOTIDE SEQUENCE [LARGE SCALE GENOMIC DNA]</scope>
    <source>
        <strain evidence="3 4">Y1</strain>
    </source>
</reference>
<dbReference type="EMBL" id="FRCT01000001">
    <property type="protein sequence ID" value="SHM15040.1"/>
    <property type="molecule type" value="Genomic_DNA"/>
</dbReference>
<keyword evidence="2" id="KW-0732">Signal</keyword>
<feature type="chain" id="PRO_5039070098" evidence="2">
    <location>
        <begin position="21"/>
        <end position="247"/>
    </location>
</feature>
<gene>
    <name evidence="3" type="ORF">SAMN04487860_101273</name>
</gene>
<sequence length="247" mass="26230">MKKKIIMCIIASAMICGTFASCGKSDPSDSKSESKTTTAVTTATTTAADETETTTATEAKEAETTTTEAAADATEAAATTAASSNADASNEHLTDASAILNALNDIDLIGGGGGSLETDSTDIKEEGTTFYEKVTDSRFTKVDDVKKYVTDNICGTLLNRYNYLYEGQEPFFKEFDGVLYFNRRPRGAGFSFIGEPVVTDVTDNSFTITVKFDDYGGISDLTVKAVNDGGLWKASSFSVNGGTENIR</sequence>
<name>A0A1M7GFJ5_RUMFL</name>
<feature type="compositionally biased region" description="Low complexity" evidence="1">
    <location>
        <begin position="64"/>
        <end position="82"/>
    </location>
</feature>
<dbReference type="Proteomes" id="UP000184394">
    <property type="component" value="Unassembled WGS sequence"/>
</dbReference>
<protein>
    <submittedName>
        <fullName evidence="3">Uncharacterized protein</fullName>
    </submittedName>
</protein>
<organism evidence="3 4">
    <name type="scientific">Ruminococcus flavefaciens</name>
    <dbReference type="NCBI Taxonomy" id="1265"/>
    <lineage>
        <taxon>Bacteria</taxon>
        <taxon>Bacillati</taxon>
        <taxon>Bacillota</taxon>
        <taxon>Clostridia</taxon>
        <taxon>Eubacteriales</taxon>
        <taxon>Oscillospiraceae</taxon>
        <taxon>Ruminococcus</taxon>
    </lineage>
</organism>
<proteinExistence type="predicted"/>
<dbReference type="AlphaFoldDB" id="A0A1M7GFJ5"/>
<feature type="signal peptide" evidence="2">
    <location>
        <begin position="1"/>
        <end position="20"/>
    </location>
</feature>
<evidence type="ECO:0000256" key="2">
    <source>
        <dbReference type="SAM" id="SignalP"/>
    </source>
</evidence>